<accession>A0ABY3WLF2</accession>
<dbReference type="RefSeq" id="WP_242330903.1">
    <property type="nucleotide sequence ID" value="NZ_CP071872.1"/>
</dbReference>
<evidence type="ECO:0000256" key="1">
    <source>
        <dbReference type="SAM" id="MobiDB-lite"/>
    </source>
</evidence>
<proteinExistence type="predicted"/>
<dbReference type="Proteomes" id="UP000828924">
    <property type="component" value="Chromosome"/>
</dbReference>
<gene>
    <name evidence="2" type="ORF">J4032_12815</name>
</gene>
<reference evidence="2 3" key="1">
    <citation type="submission" date="2021-03" db="EMBL/GenBank/DDBJ databases">
        <title>Complete genome of Streptomyces formicae strain 1H-GS9 (DSM 100524).</title>
        <authorList>
            <person name="Atanasov K.E."/>
            <person name="Altabella T."/>
            <person name="Ferrer A."/>
        </authorList>
    </citation>
    <scope>NUCLEOTIDE SEQUENCE [LARGE SCALE GENOMIC DNA]</scope>
    <source>
        <strain evidence="2 3">1H-GS9</strain>
    </source>
</reference>
<keyword evidence="3" id="KW-1185">Reference proteome</keyword>
<name>A0ABY3WLF2_9ACTN</name>
<evidence type="ECO:0000313" key="3">
    <source>
        <dbReference type="Proteomes" id="UP000828924"/>
    </source>
</evidence>
<evidence type="ECO:0008006" key="4">
    <source>
        <dbReference type="Google" id="ProtNLM"/>
    </source>
</evidence>
<organism evidence="2 3">
    <name type="scientific">Streptomyces formicae</name>
    <dbReference type="NCBI Taxonomy" id="1616117"/>
    <lineage>
        <taxon>Bacteria</taxon>
        <taxon>Bacillati</taxon>
        <taxon>Actinomycetota</taxon>
        <taxon>Actinomycetes</taxon>
        <taxon>Kitasatosporales</taxon>
        <taxon>Streptomycetaceae</taxon>
        <taxon>Streptomyces</taxon>
    </lineage>
</organism>
<feature type="compositionally biased region" description="Basic residues" evidence="1">
    <location>
        <begin position="49"/>
        <end position="58"/>
    </location>
</feature>
<evidence type="ECO:0000313" key="2">
    <source>
        <dbReference type="EMBL" id="UNM12294.1"/>
    </source>
</evidence>
<feature type="region of interest" description="Disordered" evidence="1">
    <location>
        <begin position="37"/>
        <end position="58"/>
    </location>
</feature>
<sequence>MSYRHSSYRKMSAAVLKANEQGGATALASHEMDRVLHWSNQPALPKPKGWGKPKGRRS</sequence>
<dbReference type="EMBL" id="CP071872">
    <property type="protein sequence ID" value="UNM12294.1"/>
    <property type="molecule type" value="Genomic_DNA"/>
</dbReference>
<protein>
    <recommendedName>
        <fullName evidence="4">Mobile element protein</fullName>
    </recommendedName>
</protein>